<dbReference type="AlphaFoldDB" id="A0A382GJF4"/>
<keyword evidence="1" id="KW-0812">Transmembrane</keyword>
<reference evidence="2" key="1">
    <citation type="submission" date="2018-05" db="EMBL/GenBank/DDBJ databases">
        <authorList>
            <person name="Lanie J.A."/>
            <person name="Ng W.-L."/>
            <person name="Kazmierczak K.M."/>
            <person name="Andrzejewski T.M."/>
            <person name="Davidsen T.M."/>
            <person name="Wayne K.J."/>
            <person name="Tettelin H."/>
            <person name="Glass J.I."/>
            <person name="Rusch D."/>
            <person name="Podicherti R."/>
            <person name="Tsui H.-C.T."/>
            <person name="Winkler M.E."/>
        </authorList>
    </citation>
    <scope>NUCLEOTIDE SEQUENCE</scope>
</reference>
<evidence type="ECO:0000313" key="2">
    <source>
        <dbReference type="EMBL" id="SVB74767.1"/>
    </source>
</evidence>
<proteinExistence type="predicted"/>
<feature type="transmembrane region" description="Helical" evidence="1">
    <location>
        <begin position="12"/>
        <end position="31"/>
    </location>
</feature>
<keyword evidence="1" id="KW-1133">Transmembrane helix</keyword>
<sequence>MFATGEKILGILSVGCWVIFSVVGVLVCSYFT</sequence>
<dbReference type="EMBL" id="UINC01055648">
    <property type="protein sequence ID" value="SVB74767.1"/>
    <property type="molecule type" value="Genomic_DNA"/>
</dbReference>
<evidence type="ECO:0000256" key="1">
    <source>
        <dbReference type="SAM" id="Phobius"/>
    </source>
</evidence>
<name>A0A382GJF4_9ZZZZ</name>
<protein>
    <submittedName>
        <fullName evidence="2">Uncharacterized protein</fullName>
    </submittedName>
</protein>
<organism evidence="2">
    <name type="scientific">marine metagenome</name>
    <dbReference type="NCBI Taxonomy" id="408172"/>
    <lineage>
        <taxon>unclassified sequences</taxon>
        <taxon>metagenomes</taxon>
        <taxon>ecological metagenomes</taxon>
    </lineage>
</organism>
<gene>
    <name evidence="2" type="ORF">METZ01_LOCUS227621</name>
</gene>
<keyword evidence="1" id="KW-0472">Membrane</keyword>
<accession>A0A382GJF4</accession>